<dbReference type="AlphaFoldDB" id="A0A2H0LVC3"/>
<dbReference type="Pfam" id="PF05137">
    <property type="entry name" value="PilN"/>
    <property type="match status" value="1"/>
</dbReference>
<accession>A0A2H0LVC3</accession>
<evidence type="ECO:0000313" key="3">
    <source>
        <dbReference type="Proteomes" id="UP000229641"/>
    </source>
</evidence>
<name>A0A2H0LVC3_9BACT</name>
<sequence length="203" mass="23301">MHRTNLMSDDLTSGQSPFSFKTQFDYIMFLSFVVAICLFVAITIFQLITIGYYSYRVKQSSSELSSLSQRLSENRRVGDNISAQINSWQQKSKEAETRIEFLDKELKTNVAWSGVLEKLNDLLPARLWMVKLSLSEELIAIRGNTYANVLITTFISNLFHSGVFTDVNLSYAKKKRSQQVLEGIAEPEIIEFELTCRLIEDKF</sequence>
<dbReference type="EMBL" id="PCWA01000109">
    <property type="protein sequence ID" value="PIQ88306.1"/>
    <property type="molecule type" value="Genomic_DNA"/>
</dbReference>
<proteinExistence type="predicted"/>
<dbReference type="Proteomes" id="UP000229641">
    <property type="component" value="Unassembled WGS sequence"/>
</dbReference>
<dbReference type="InterPro" id="IPR052534">
    <property type="entry name" value="Extracell_DNA_Util/SecSys_Comp"/>
</dbReference>
<evidence type="ECO:0000256" key="1">
    <source>
        <dbReference type="SAM" id="Phobius"/>
    </source>
</evidence>
<comment type="caution">
    <text evidence="2">The sequence shown here is derived from an EMBL/GenBank/DDBJ whole genome shotgun (WGS) entry which is preliminary data.</text>
</comment>
<protein>
    <recommendedName>
        <fullName evidence="4">Fimbrial assembly protein</fullName>
    </recommendedName>
</protein>
<keyword evidence="1" id="KW-1133">Transmembrane helix</keyword>
<dbReference type="InterPro" id="IPR007813">
    <property type="entry name" value="PilN"/>
</dbReference>
<evidence type="ECO:0008006" key="4">
    <source>
        <dbReference type="Google" id="ProtNLM"/>
    </source>
</evidence>
<reference evidence="2 3" key="1">
    <citation type="submission" date="2017-09" db="EMBL/GenBank/DDBJ databases">
        <title>Depth-based differentiation of microbial function through sediment-hosted aquifers and enrichment of novel symbionts in the deep terrestrial subsurface.</title>
        <authorList>
            <person name="Probst A.J."/>
            <person name="Ladd B."/>
            <person name="Jarett J.K."/>
            <person name="Geller-Mcgrath D.E."/>
            <person name="Sieber C.M."/>
            <person name="Emerson J.B."/>
            <person name="Anantharaman K."/>
            <person name="Thomas B.C."/>
            <person name="Malmstrom R."/>
            <person name="Stieglmeier M."/>
            <person name="Klingl A."/>
            <person name="Woyke T."/>
            <person name="Ryan C.M."/>
            <person name="Banfield J.F."/>
        </authorList>
    </citation>
    <scope>NUCLEOTIDE SEQUENCE [LARGE SCALE GENOMIC DNA]</scope>
    <source>
        <strain evidence="2">CG11_big_fil_rev_8_21_14_0_20_42_13</strain>
    </source>
</reference>
<gene>
    <name evidence="2" type="ORF">COV72_08345</name>
</gene>
<keyword evidence="1" id="KW-0472">Membrane</keyword>
<organism evidence="2 3">
    <name type="scientific">Candidatus Ghiorseimicrobium undicola</name>
    <dbReference type="NCBI Taxonomy" id="1974746"/>
    <lineage>
        <taxon>Bacteria</taxon>
        <taxon>Pseudomonadati</taxon>
        <taxon>Candidatus Omnitrophota</taxon>
        <taxon>Candidatus Ghiorseimicrobium</taxon>
    </lineage>
</organism>
<feature type="transmembrane region" description="Helical" evidence="1">
    <location>
        <begin position="26"/>
        <end position="53"/>
    </location>
</feature>
<dbReference type="PANTHER" id="PTHR40278">
    <property type="entry name" value="DNA UTILIZATION PROTEIN HOFN"/>
    <property type="match status" value="1"/>
</dbReference>
<evidence type="ECO:0000313" key="2">
    <source>
        <dbReference type="EMBL" id="PIQ88306.1"/>
    </source>
</evidence>
<dbReference type="PANTHER" id="PTHR40278:SF1">
    <property type="entry name" value="DNA UTILIZATION PROTEIN HOFN"/>
    <property type="match status" value="1"/>
</dbReference>
<keyword evidence="1" id="KW-0812">Transmembrane</keyword>